<dbReference type="PIRSF" id="PIRSF017082">
    <property type="entry name" value="YflP"/>
    <property type="match status" value="1"/>
</dbReference>
<proteinExistence type="predicted"/>
<dbReference type="PANTHER" id="PTHR42928">
    <property type="entry name" value="TRICARBOXYLATE-BINDING PROTEIN"/>
    <property type="match status" value="1"/>
</dbReference>
<dbReference type="AlphaFoldDB" id="A0ABD5YXQ1"/>
<evidence type="ECO:0000256" key="1">
    <source>
        <dbReference type="SAM" id="MobiDB-lite"/>
    </source>
</evidence>
<sequence>MSSEETSNINRRKFIKAAGAVSIVGLAGCTSGDGNETTEGGGASGWEPSRNVRVIIPWAAGGGTDTMTRGVLNPAEKMLSERGINVTFTFENVTGAGGLNAARRVLNQPADGHTLFPSTNAISPNIATGQADFTLDDWGYICRVQHDTSWIYTSGRDAAEHDSIDSLVKKAKNGNEVQIGAVGGITGAAFSILWADTAGILNNTSITTYQDAGRMRTDTISGEIDAAFGEIQELKEQHKAGDINLILVGVKDKLKKFSDVPTTSENGWDVTYGVSRGFNVKSGTPDAAIQFWDDVIQKAMQTDSYQQLEQETLLYLREGYQGSDEWRATMEDEVNTYEQVVKPLNSDM</sequence>
<name>A0ABD5YXQ1_9EURY</name>
<dbReference type="InterPro" id="IPR042100">
    <property type="entry name" value="Bug_dom1"/>
</dbReference>
<evidence type="ECO:0000313" key="3">
    <source>
        <dbReference type="Proteomes" id="UP001596417"/>
    </source>
</evidence>
<feature type="region of interest" description="Disordered" evidence="1">
    <location>
        <begin position="29"/>
        <end position="48"/>
    </location>
</feature>
<dbReference type="InterPro" id="IPR005064">
    <property type="entry name" value="BUG"/>
</dbReference>
<comment type="caution">
    <text evidence="2">The sequence shown here is derived from an EMBL/GenBank/DDBJ whole genome shotgun (WGS) entry which is preliminary data.</text>
</comment>
<reference evidence="2 3" key="1">
    <citation type="journal article" date="2019" name="Int. J. Syst. Evol. Microbiol.">
        <title>The Global Catalogue of Microorganisms (GCM) 10K type strain sequencing project: providing services to taxonomists for standard genome sequencing and annotation.</title>
        <authorList>
            <consortium name="The Broad Institute Genomics Platform"/>
            <consortium name="The Broad Institute Genome Sequencing Center for Infectious Disease"/>
            <person name="Wu L."/>
            <person name="Ma J."/>
        </authorList>
    </citation>
    <scope>NUCLEOTIDE SEQUENCE [LARGE SCALE GENOMIC DNA]</scope>
    <source>
        <strain evidence="2 3">RDMS1</strain>
    </source>
</reference>
<dbReference type="GeneID" id="76201965"/>
<keyword evidence="3" id="KW-1185">Reference proteome</keyword>
<dbReference type="PROSITE" id="PS51318">
    <property type="entry name" value="TAT"/>
    <property type="match status" value="1"/>
</dbReference>
<dbReference type="CDD" id="cd07012">
    <property type="entry name" value="PBP2_Bug_TTT"/>
    <property type="match status" value="1"/>
</dbReference>
<dbReference type="PANTHER" id="PTHR42928:SF5">
    <property type="entry name" value="BLR1237 PROTEIN"/>
    <property type="match status" value="1"/>
</dbReference>
<dbReference type="SUPFAM" id="SSF53850">
    <property type="entry name" value="Periplasmic binding protein-like II"/>
    <property type="match status" value="1"/>
</dbReference>
<organism evidence="2 3">
    <name type="scientific">Halocatena marina</name>
    <dbReference type="NCBI Taxonomy" id="2934937"/>
    <lineage>
        <taxon>Archaea</taxon>
        <taxon>Methanobacteriati</taxon>
        <taxon>Methanobacteriota</taxon>
        <taxon>Stenosarchaea group</taxon>
        <taxon>Halobacteria</taxon>
        <taxon>Halobacteriales</taxon>
        <taxon>Natronomonadaceae</taxon>
        <taxon>Halocatena</taxon>
    </lineage>
</organism>
<evidence type="ECO:0000313" key="2">
    <source>
        <dbReference type="EMBL" id="MFC7192295.1"/>
    </source>
</evidence>
<dbReference type="Pfam" id="PF03401">
    <property type="entry name" value="TctC"/>
    <property type="match status" value="1"/>
</dbReference>
<dbReference type="Gene3D" id="3.40.190.150">
    <property type="entry name" value="Bordetella uptake gene, domain 1"/>
    <property type="match status" value="1"/>
</dbReference>
<protein>
    <submittedName>
        <fullName evidence="2">Bug family tripartite tricarboxylate transporter substrate binding protein</fullName>
    </submittedName>
</protein>
<dbReference type="Proteomes" id="UP001596417">
    <property type="component" value="Unassembled WGS sequence"/>
</dbReference>
<dbReference type="EMBL" id="JBHTAX010000004">
    <property type="protein sequence ID" value="MFC7192295.1"/>
    <property type="molecule type" value="Genomic_DNA"/>
</dbReference>
<dbReference type="Gene3D" id="3.40.190.10">
    <property type="entry name" value="Periplasmic binding protein-like II"/>
    <property type="match status" value="1"/>
</dbReference>
<accession>A0ABD5YXQ1</accession>
<dbReference type="RefSeq" id="WP_248909835.1">
    <property type="nucleotide sequence ID" value="NZ_CP109980.1"/>
</dbReference>
<gene>
    <name evidence="2" type="ORF">ACFQL7_22410</name>
</gene>
<dbReference type="InterPro" id="IPR006311">
    <property type="entry name" value="TAT_signal"/>
</dbReference>